<reference evidence="2 3" key="1">
    <citation type="journal article" date="2020" name="ISME J.">
        <title>Comparative genomics reveals insights into cyanobacterial evolution and habitat adaptation.</title>
        <authorList>
            <person name="Chen M.Y."/>
            <person name="Teng W.K."/>
            <person name="Zhao L."/>
            <person name="Hu C.X."/>
            <person name="Zhou Y.K."/>
            <person name="Han B.P."/>
            <person name="Song L.R."/>
            <person name="Shu W.S."/>
        </authorList>
    </citation>
    <scope>NUCLEOTIDE SEQUENCE [LARGE SCALE GENOMIC DNA]</scope>
    <source>
        <strain evidence="2 3">FACHB-196</strain>
    </source>
</reference>
<protein>
    <submittedName>
        <fullName evidence="2">DUF2997 domain-containing protein</fullName>
    </submittedName>
</protein>
<organism evidence="2 3">
    <name type="scientific">Anabaena lutea FACHB-196</name>
    <dbReference type="NCBI Taxonomy" id="2692881"/>
    <lineage>
        <taxon>Bacteria</taxon>
        <taxon>Bacillati</taxon>
        <taxon>Cyanobacteriota</taxon>
        <taxon>Cyanophyceae</taxon>
        <taxon>Nostocales</taxon>
        <taxon>Nostocaceae</taxon>
        <taxon>Anabaena</taxon>
    </lineage>
</organism>
<sequence>MERAILIHFDTATGEVKIEAEGFEGLSCLEATQPFEEALGIVESDAYGGELRTYKPESHQQLRSTNTHQHRLHQ</sequence>
<evidence type="ECO:0000256" key="1">
    <source>
        <dbReference type="SAM" id="MobiDB-lite"/>
    </source>
</evidence>
<feature type="region of interest" description="Disordered" evidence="1">
    <location>
        <begin position="50"/>
        <end position="74"/>
    </location>
</feature>
<dbReference type="EMBL" id="JACJST010000010">
    <property type="protein sequence ID" value="MBD2568692.1"/>
    <property type="molecule type" value="Genomic_DNA"/>
</dbReference>
<proteinExistence type="predicted"/>
<dbReference type="Pfam" id="PF11211">
    <property type="entry name" value="DUF2997"/>
    <property type="match status" value="1"/>
</dbReference>
<dbReference type="InterPro" id="IPR021375">
    <property type="entry name" value="DUF2997"/>
</dbReference>
<gene>
    <name evidence="2" type="ORF">H6G59_12415</name>
</gene>
<evidence type="ECO:0000313" key="3">
    <source>
        <dbReference type="Proteomes" id="UP000640531"/>
    </source>
</evidence>
<keyword evidence="3" id="KW-1185">Reference proteome</keyword>
<name>A0ABR8FEN6_9NOST</name>
<dbReference type="Proteomes" id="UP000640531">
    <property type="component" value="Unassembled WGS sequence"/>
</dbReference>
<evidence type="ECO:0000313" key="2">
    <source>
        <dbReference type="EMBL" id="MBD2568692.1"/>
    </source>
</evidence>
<comment type="caution">
    <text evidence="2">The sequence shown here is derived from an EMBL/GenBank/DDBJ whole genome shotgun (WGS) entry which is preliminary data.</text>
</comment>
<accession>A0ABR8FEN6</accession>
<dbReference type="RefSeq" id="WP_016953813.1">
    <property type="nucleotide sequence ID" value="NZ_JACJST010000010.1"/>
</dbReference>